<gene>
    <name evidence="5" type="ORF">CP500_007595</name>
</gene>
<sequence>MKNHQLLDKGKTPLNFLFRLLHKTKTIYLILIFLISIGISGWTVEAYFVRIPIFGFHNIVDMQNPADLPPRRRSFPTDYSKQNLAIFLEYLVQQNYWFLSSQDLYTYFINKSKPVPPEHQGQKPIMITFDDGYKGVHTNALPIIEKLSFIYKEKGKFVLFVNPHFLGVDMGKAFLPHTTCNDLREGYKKGFYDIQSHGFTHKNLTTLSGKKLEFEIAKSKSVLRKCMINLDKNKLVGAHIAYPYGASDWEVESILPKYHLSGFLYDNNLLRVSRLRNNYRISRMTVNKDMLPTYLIRIAERSSTLRKKRWF</sequence>
<dbReference type="InterPro" id="IPR011330">
    <property type="entry name" value="Glyco_hydro/deAcase_b/a-brl"/>
</dbReference>
<comment type="subcellular location">
    <subcellularLocation>
        <location evidence="1">Secreted</location>
    </subcellularLocation>
</comment>
<evidence type="ECO:0000256" key="1">
    <source>
        <dbReference type="ARBA" id="ARBA00004613"/>
    </source>
</evidence>
<feature type="domain" description="NodB homology" evidence="4">
    <location>
        <begin position="123"/>
        <end position="311"/>
    </location>
</feature>
<dbReference type="RefSeq" id="WP_096831162.1">
    <property type="nucleotide sequence ID" value="NZ_NXIB02000033.1"/>
</dbReference>
<dbReference type="GO" id="GO:0005975">
    <property type="term" value="P:carbohydrate metabolic process"/>
    <property type="evidence" value="ECO:0007669"/>
    <property type="project" value="InterPro"/>
</dbReference>
<accession>A0A2G4F2M1</accession>
<reference evidence="5" key="1">
    <citation type="submission" date="2017-10" db="EMBL/GenBank/DDBJ databases">
        <title>Draft genome sequence of the planktic cyanobacteria Tychonema bourrellyi isolated from alpine lentic freshwater.</title>
        <authorList>
            <person name="Tett A."/>
            <person name="Armanini F."/>
            <person name="Asnicar F."/>
            <person name="Boscaini A."/>
            <person name="Pasolli E."/>
            <person name="Zolfo M."/>
            <person name="Donati C."/>
            <person name="Salmaso N."/>
            <person name="Segata N."/>
        </authorList>
    </citation>
    <scope>NUCLEOTIDE SEQUENCE</scope>
    <source>
        <strain evidence="5">FEM_GT703</strain>
    </source>
</reference>
<feature type="transmembrane region" description="Helical" evidence="3">
    <location>
        <begin position="27"/>
        <end position="49"/>
    </location>
</feature>
<dbReference type="PANTHER" id="PTHR34216:SF3">
    <property type="entry name" value="POLY-BETA-1,6-N-ACETYL-D-GLUCOSAMINE N-DEACETYLASE"/>
    <property type="match status" value="1"/>
</dbReference>
<keyword evidence="3" id="KW-0472">Membrane</keyword>
<proteinExistence type="predicted"/>
<dbReference type="OrthoDB" id="9778320at2"/>
<comment type="caution">
    <text evidence="5">The sequence shown here is derived from an EMBL/GenBank/DDBJ whole genome shotgun (WGS) entry which is preliminary data.</text>
</comment>
<evidence type="ECO:0000259" key="4">
    <source>
        <dbReference type="PROSITE" id="PS51677"/>
    </source>
</evidence>
<evidence type="ECO:0000313" key="5">
    <source>
        <dbReference type="EMBL" id="PHX56011.1"/>
    </source>
</evidence>
<evidence type="ECO:0000313" key="6">
    <source>
        <dbReference type="Proteomes" id="UP000226442"/>
    </source>
</evidence>
<name>A0A2G4F2M1_9CYAN</name>
<protein>
    <submittedName>
        <fullName evidence="5">Polysaccharide deacetylase</fullName>
    </submittedName>
</protein>
<keyword evidence="2" id="KW-0732">Signal</keyword>
<dbReference type="PROSITE" id="PS51677">
    <property type="entry name" value="NODB"/>
    <property type="match status" value="1"/>
</dbReference>
<dbReference type="CDD" id="cd10918">
    <property type="entry name" value="CE4_NodB_like_5s_6s"/>
    <property type="match status" value="1"/>
</dbReference>
<keyword evidence="3" id="KW-0812">Transmembrane</keyword>
<dbReference type="GO" id="GO:0016810">
    <property type="term" value="F:hydrolase activity, acting on carbon-nitrogen (but not peptide) bonds"/>
    <property type="evidence" value="ECO:0007669"/>
    <property type="project" value="InterPro"/>
</dbReference>
<dbReference type="InterPro" id="IPR051398">
    <property type="entry name" value="Polysacch_Deacetylase"/>
</dbReference>
<dbReference type="AlphaFoldDB" id="A0A2G4F2M1"/>
<keyword evidence="6" id="KW-1185">Reference proteome</keyword>
<dbReference type="GO" id="GO:0005576">
    <property type="term" value="C:extracellular region"/>
    <property type="evidence" value="ECO:0007669"/>
    <property type="project" value="UniProtKB-SubCell"/>
</dbReference>
<dbReference type="Proteomes" id="UP000226442">
    <property type="component" value="Unassembled WGS sequence"/>
</dbReference>
<organism evidence="5 6">
    <name type="scientific">Tychonema bourrellyi FEM_GT703</name>
    <dbReference type="NCBI Taxonomy" id="2040638"/>
    <lineage>
        <taxon>Bacteria</taxon>
        <taxon>Bacillati</taxon>
        <taxon>Cyanobacteriota</taxon>
        <taxon>Cyanophyceae</taxon>
        <taxon>Oscillatoriophycideae</taxon>
        <taxon>Oscillatoriales</taxon>
        <taxon>Microcoleaceae</taxon>
        <taxon>Tychonema</taxon>
    </lineage>
</organism>
<dbReference type="InterPro" id="IPR002509">
    <property type="entry name" value="NODB_dom"/>
</dbReference>
<evidence type="ECO:0000256" key="3">
    <source>
        <dbReference type="SAM" id="Phobius"/>
    </source>
</evidence>
<evidence type="ECO:0000256" key="2">
    <source>
        <dbReference type="ARBA" id="ARBA00022729"/>
    </source>
</evidence>
<dbReference type="Pfam" id="PF01522">
    <property type="entry name" value="Polysacc_deac_1"/>
    <property type="match status" value="1"/>
</dbReference>
<dbReference type="EMBL" id="NXIB02000033">
    <property type="protein sequence ID" value="PHX56011.1"/>
    <property type="molecule type" value="Genomic_DNA"/>
</dbReference>
<dbReference type="Gene3D" id="3.20.20.370">
    <property type="entry name" value="Glycoside hydrolase/deacetylase"/>
    <property type="match status" value="1"/>
</dbReference>
<keyword evidence="3" id="KW-1133">Transmembrane helix</keyword>
<dbReference type="SUPFAM" id="SSF88713">
    <property type="entry name" value="Glycoside hydrolase/deacetylase"/>
    <property type="match status" value="1"/>
</dbReference>
<dbReference type="PANTHER" id="PTHR34216">
    <property type="match status" value="1"/>
</dbReference>